<dbReference type="OrthoDB" id="5242242at2"/>
<evidence type="ECO:0000256" key="10">
    <source>
        <dbReference type="ARBA" id="ARBA00023098"/>
    </source>
</evidence>
<keyword evidence="12" id="KW-0966">Cell projection</keyword>
<dbReference type="GO" id="GO:0016787">
    <property type="term" value="F:hydrolase activity"/>
    <property type="evidence" value="ECO:0007669"/>
    <property type="project" value="UniProtKB-KW"/>
</dbReference>
<comment type="catalytic activity">
    <reaction evidence="23">
        <text>tetradecanoyl-CoA + H2O = tetradecanoate + CoA + H(+)</text>
        <dbReference type="Rhea" id="RHEA:40119"/>
        <dbReference type="ChEBI" id="CHEBI:15377"/>
        <dbReference type="ChEBI" id="CHEBI:15378"/>
        <dbReference type="ChEBI" id="CHEBI:30807"/>
        <dbReference type="ChEBI" id="CHEBI:57287"/>
        <dbReference type="ChEBI" id="CHEBI:57385"/>
    </reaction>
    <physiologicalReaction direction="left-to-right" evidence="23">
        <dbReference type="Rhea" id="RHEA:40120"/>
    </physiologicalReaction>
</comment>
<evidence type="ECO:0000256" key="8">
    <source>
        <dbReference type="ARBA" id="ARBA00022832"/>
    </source>
</evidence>
<dbReference type="GO" id="GO:0016020">
    <property type="term" value="C:membrane"/>
    <property type="evidence" value="ECO:0007669"/>
    <property type="project" value="UniProtKB-SubCell"/>
</dbReference>
<organism evidence="25 26">
    <name type="scientific">Mycobacterium ahvazicum</name>
    <dbReference type="NCBI Taxonomy" id="1964395"/>
    <lineage>
        <taxon>Bacteria</taxon>
        <taxon>Bacillati</taxon>
        <taxon>Actinomycetota</taxon>
        <taxon>Actinomycetes</taxon>
        <taxon>Mycobacteriales</taxon>
        <taxon>Mycobacteriaceae</taxon>
        <taxon>Mycobacterium</taxon>
        <taxon>Mycobacterium simiae complex</taxon>
    </lineage>
</organism>
<keyword evidence="7" id="KW-0378">Hydrolase</keyword>
<dbReference type="InterPro" id="IPR006683">
    <property type="entry name" value="Thioestr_dom"/>
</dbReference>
<keyword evidence="8" id="KW-0276">Fatty acid metabolism</keyword>
<dbReference type="SUPFAM" id="SSF54637">
    <property type="entry name" value="Thioesterase/thiol ester dehydrase-isomerase"/>
    <property type="match status" value="1"/>
</dbReference>
<dbReference type="Pfam" id="PF03061">
    <property type="entry name" value="4HBT"/>
    <property type="match status" value="1"/>
</dbReference>
<dbReference type="PANTHER" id="PTHR12418">
    <property type="entry name" value="ACYL-COENZYME A THIOESTERASE THEM4"/>
    <property type="match status" value="1"/>
</dbReference>
<proteinExistence type="inferred from homology"/>
<name>A0A2K4YAP0_9MYCO</name>
<evidence type="ECO:0000313" key="26">
    <source>
        <dbReference type="Proteomes" id="UP000236318"/>
    </source>
</evidence>
<gene>
    <name evidence="25" type="ORF">MAAFP003_2525</name>
</gene>
<evidence type="ECO:0000256" key="19">
    <source>
        <dbReference type="ARBA" id="ARBA00047588"/>
    </source>
</evidence>
<evidence type="ECO:0000256" key="17">
    <source>
        <dbReference type="ARBA" id="ARBA00040123"/>
    </source>
</evidence>
<evidence type="ECO:0000256" key="20">
    <source>
        <dbReference type="ARBA" id="ARBA00047734"/>
    </source>
</evidence>
<comment type="catalytic activity">
    <reaction evidence="21">
        <text>decanoyl-CoA + H2O = decanoate + CoA + H(+)</text>
        <dbReference type="Rhea" id="RHEA:40059"/>
        <dbReference type="ChEBI" id="CHEBI:15377"/>
        <dbReference type="ChEBI" id="CHEBI:15378"/>
        <dbReference type="ChEBI" id="CHEBI:27689"/>
        <dbReference type="ChEBI" id="CHEBI:57287"/>
        <dbReference type="ChEBI" id="CHEBI:61430"/>
    </reaction>
    <physiologicalReaction direction="left-to-right" evidence="21">
        <dbReference type="Rhea" id="RHEA:40060"/>
    </physiologicalReaction>
</comment>
<keyword evidence="9" id="KW-0809">Transit peptide</keyword>
<evidence type="ECO:0000256" key="2">
    <source>
        <dbReference type="ARBA" id="ARBA00004496"/>
    </source>
</evidence>
<sequence length="192" mass="20062">MTDPASAYEHLAIAVRNLIDATIRTELEPDAVASAAAQIDAITARLSAVQMPGSFGQRSSSDGQSAASGNVVIGRRNPSAPPLVVHQEKDGSVWAECVFGAAYEGPAGHVHGGVCAVILDHVLGATAHKPGRPAYTGTLTLRYHRGTPLHKLLRAEAWIDRVEGVKTFAAGQLKDSDGVTVSAQGVFIHPRG</sequence>
<dbReference type="RefSeq" id="WP_096291089.1">
    <property type="nucleotide sequence ID" value="NZ_FXEG02000002.1"/>
</dbReference>
<comment type="catalytic activity">
    <reaction evidence="22">
        <text>dodecanoyl-CoA + H2O = dodecanoate + CoA + H(+)</text>
        <dbReference type="Rhea" id="RHEA:30135"/>
        <dbReference type="ChEBI" id="CHEBI:15377"/>
        <dbReference type="ChEBI" id="CHEBI:15378"/>
        <dbReference type="ChEBI" id="CHEBI:18262"/>
        <dbReference type="ChEBI" id="CHEBI:57287"/>
        <dbReference type="ChEBI" id="CHEBI:57375"/>
    </reaction>
    <physiologicalReaction direction="left-to-right" evidence="22">
        <dbReference type="Rhea" id="RHEA:30136"/>
    </physiologicalReaction>
</comment>
<evidence type="ECO:0000256" key="12">
    <source>
        <dbReference type="ARBA" id="ARBA00023273"/>
    </source>
</evidence>
<evidence type="ECO:0000256" key="11">
    <source>
        <dbReference type="ARBA" id="ARBA00023136"/>
    </source>
</evidence>
<comment type="catalytic activity">
    <reaction evidence="19">
        <text>octanoyl-CoA + H2O = octanoate + CoA + H(+)</text>
        <dbReference type="Rhea" id="RHEA:30143"/>
        <dbReference type="ChEBI" id="CHEBI:15377"/>
        <dbReference type="ChEBI" id="CHEBI:15378"/>
        <dbReference type="ChEBI" id="CHEBI:25646"/>
        <dbReference type="ChEBI" id="CHEBI:57287"/>
        <dbReference type="ChEBI" id="CHEBI:57386"/>
    </reaction>
    <physiologicalReaction direction="left-to-right" evidence="19">
        <dbReference type="Rhea" id="RHEA:30144"/>
    </physiologicalReaction>
</comment>
<evidence type="ECO:0000256" key="16">
    <source>
        <dbReference type="ARBA" id="ARBA00038848"/>
    </source>
</evidence>
<comment type="catalytic activity">
    <reaction evidence="13">
        <text>(5Z,8Z,11Z,14Z)-eicosatetraenoyl-CoA + H2O = (5Z,8Z,11Z,14Z)-eicosatetraenoate + CoA + H(+)</text>
        <dbReference type="Rhea" id="RHEA:40151"/>
        <dbReference type="ChEBI" id="CHEBI:15377"/>
        <dbReference type="ChEBI" id="CHEBI:15378"/>
        <dbReference type="ChEBI" id="CHEBI:32395"/>
        <dbReference type="ChEBI" id="CHEBI:57287"/>
        <dbReference type="ChEBI" id="CHEBI:57368"/>
    </reaction>
    <physiologicalReaction direction="left-to-right" evidence="13">
        <dbReference type="Rhea" id="RHEA:40152"/>
    </physiologicalReaction>
</comment>
<dbReference type="GO" id="GO:0006631">
    <property type="term" value="P:fatty acid metabolic process"/>
    <property type="evidence" value="ECO:0007669"/>
    <property type="project" value="UniProtKB-KW"/>
</dbReference>
<evidence type="ECO:0000256" key="15">
    <source>
        <dbReference type="ARBA" id="ARBA00038456"/>
    </source>
</evidence>
<comment type="subcellular location">
    <subcellularLocation>
        <location evidence="3">Cell projection</location>
        <location evidence="3">Ruffle membrane</location>
    </subcellularLocation>
    <subcellularLocation>
        <location evidence="2">Cytoplasm</location>
    </subcellularLocation>
    <subcellularLocation>
        <location evidence="1">Membrane</location>
        <topology evidence="1">Peripheral membrane protein</topology>
    </subcellularLocation>
</comment>
<reference evidence="25" key="1">
    <citation type="submission" date="2018-01" db="EMBL/GenBank/DDBJ databases">
        <authorList>
            <consortium name="Urmite Genomes"/>
        </authorList>
    </citation>
    <scope>NUCLEOTIDE SEQUENCE [LARGE SCALE GENOMIC DNA]</scope>
    <source>
        <strain evidence="25">AFP003</strain>
    </source>
</reference>
<evidence type="ECO:0000256" key="4">
    <source>
        <dbReference type="ARBA" id="ARBA00022475"/>
    </source>
</evidence>
<keyword evidence="5" id="KW-0963">Cytoplasm</keyword>
<dbReference type="AlphaFoldDB" id="A0A2K4YAP0"/>
<dbReference type="InterPro" id="IPR052365">
    <property type="entry name" value="THEM4/THEM5_acyl-CoA_thioest"/>
</dbReference>
<evidence type="ECO:0000313" key="25">
    <source>
        <dbReference type="EMBL" id="SOX53849.1"/>
    </source>
</evidence>
<comment type="catalytic activity">
    <reaction evidence="20">
        <text>hexadecanoyl-CoA + H2O = hexadecanoate + CoA + H(+)</text>
        <dbReference type="Rhea" id="RHEA:16645"/>
        <dbReference type="ChEBI" id="CHEBI:7896"/>
        <dbReference type="ChEBI" id="CHEBI:15377"/>
        <dbReference type="ChEBI" id="CHEBI:15378"/>
        <dbReference type="ChEBI" id="CHEBI:57287"/>
        <dbReference type="ChEBI" id="CHEBI:57379"/>
        <dbReference type="EC" id="3.1.2.2"/>
    </reaction>
    <physiologicalReaction direction="left-to-right" evidence="20">
        <dbReference type="Rhea" id="RHEA:16646"/>
    </physiologicalReaction>
</comment>
<evidence type="ECO:0000256" key="6">
    <source>
        <dbReference type="ARBA" id="ARBA00022703"/>
    </source>
</evidence>
<evidence type="ECO:0000256" key="9">
    <source>
        <dbReference type="ARBA" id="ARBA00022946"/>
    </source>
</evidence>
<keyword evidence="26" id="KW-1185">Reference proteome</keyword>
<evidence type="ECO:0000256" key="13">
    <source>
        <dbReference type="ARBA" id="ARBA00035852"/>
    </source>
</evidence>
<dbReference type="GO" id="GO:0005737">
    <property type="term" value="C:cytoplasm"/>
    <property type="evidence" value="ECO:0007669"/>
    <property type="project" value="UniProtKB-SubCell"/>
</dbReference>
<feature type="domain" description="Thioesterase" evidence="24">
    <location>
        <begin position="108"/>
        <end position="181"/>
    </location>
</feature>
<evidence type="ECO:0000256" key="7">
    <source>
        <dbReference type="ARBA" id="ARBA00022801"/>
    </source>
</evidence>
<evidence type="ECO:0000256" key="22">
    <source>
        <dbReference type="ARBA" id="ARBA00048074"/>
    </source>
</evidence>
<keyword evidence="4" id="KW-1003">Cell membrane</keyword>
<keyword evidence="6" id="KW-0053">Apoptosis</keyword>
<dbReference type="Gene3D" id="3.10.129.10">
    <property type="entry name" value="Hotdog Thioesterase"/>
    <property type="match status" value="1"/>
</dbReference>
<accession>A0A2K4YAP0</accession>
<dbReference type="PANTHER" id="PTHR12418:SF19">
    <property type="entry name" value="ACYL-COENZYME A THIOESTERASE THEM4"/>
    <property type="match status" value="1"/>
</dbReference>
<evidence type="ECO:0000256" key="14">
    <source>
        <dbReference type="ARBA" id="ARBA00037002"/>
    </source>
</evidence>
<evidence type="ECO:0000256" key="5">
    <source>
        <dbReference type="ARBA" id="ARBA00022490"/>
    </source>
</evidence>
<dbReference type="CDD" id="cd03443">
    <property type="entry name" value="PaaI_thioesterase"/>
    <property type="match status" value="1"/>
</dbReference>
<dbReference type="Proteomes" id="UP000236318">
    <property type="component" value="Unassembled WGS sequence"/>
</dbReference>
<dbReference type="EC" id="3.1.2.2" evidence="16"/>
<evidence type="ECO:0000256" key="1">
    <source>
        <dbReference type="ARBA" id="ARBA00004170"/>
    </source>
</evidence>
<keyword evidence="10" id="KW-0443">Lipid metabolism</keyword>
<comment type="catalytic activity">
    <reaction evidence="14">
        <text>(9Z)-octadecenoyl-CoA + H2O = (9Z)-octadecenoate + CoA + H(+)</text>
        <dbReference type="Rhea" id="RHEA:40139"/>
        <dbReference type="ChEBI" id="CHEBI:15377"/>
        <dbReference type="ChEBI" id="CHEBI:15378"/>
        <dbReference type="ChEBI" id="CHEBI:30823"/>
        <dbReference type="ChEBI" id="CHEBI:57287"/>
        <dbReference type="ChEBI" id="CHEBI:57387"/>
    </reaction>
    <physiologicalReaction direction="left-to-right" evidence="14">
        <dbReference type="Rhea" id="RHEA:40140"/>
    </physiologicalReaction>
</comment>
<evidence type="ECO:0000256" key="21">
    <source>
        <dbReference type="ARBA" id="ARBA00047969"/>
    </source>
</evidence>
<comment type="similarity">
    <text evidence="15">Belongs to the THEM4/THEM5 thioesterase family.</text>
</comment>
<evidence type="ECO:0000256" key="3">
    <source>
        <dbReference type="ARBA" id="ARBA00004632"/>
    </source>
</evidence>
<dbReference type="InterPro" id="IPR029069">
    <property type="entry name" value="HotDog_dom_sf"/>
</dbReference>
<comment type="caution">
    <text evidence="25">The sequence shown here is derived from an EMBL/GenBank/DDBJ whole genome shotgun (WGS) entry which is preliminary data.</text>
</comment>
<evidence type="ECO:0000256" key="23">
    <source>
        <dbReference type="ARBA" id="ARBA00048180"/>
    </source>
</evidence>
<evidence type="ECO:0000256" key="18">
    <source>
        <dbReference type="ARBA" id="ARBA00043210"/>
    </source>
</evidence>
<evidence type="ECO:0000259" key="24">
    <source>
        <dbReference type="Pfam" id="PF03061"/>
    </source>
</evidence>
<keyword evidence="11" id="KW-0472">Membrane</keyword>
<dbReference type="EMBL" id="FXEG02000002">
    <property type="protein sequence ID" value="SOX53849.1"/>
    <property type="molecule type" value="Genomic_DNA"/>
</dbReference>
<protein>
    <recommendedName>
        <fullName evidence="17">Acyl-coenzyme A thioesterase THEM4</fullName>
        <ecNumber evidence="16">3.1.2.2</ecNumber>
    </recommendedName>
    <alternativeName>
        <fullName evidence="18">Thioesterase superfamily member 4</fullName>
    </alternativeName>
</protein>